<accession>A0A0D9X0J1</accession>
<dbReference type="InterPro" id="IPR055411">
    <property type="entry name" value="LRR_FXL15/At3g58940/PEG3-like"/>
</dbReference>
<feature type="domain" description="F-box" evidence="2">
    <location>
        <begin position="115"/>
        <end position="161"/>
    </location>
</feature>
<dbReference type="PANTHER" id="PTHR32141:SF61">
    <property type="entry name" value="OS01G0598400 PROTEIN"/>
    <property type="match status" value="1"/>
</dbReference>
<evidence type="ECO:0000313" key="4">
    <source>
        <dbReference type="Proteomes" id="UP000032180"/>
    </source>
</evidence>
<dbReference type="EnsemblPlants" id="LPERR07G16600.1">
    <property type="protein sequence ID" value="LPERR07G16600.1"/>
    <property type="gene ID" value="LPERR07G16600"/>
</dbReference>
<dbReference type="InterPro" id="IPR055302">
    <property type="entry name" value="F-box_dom-containing"/>
</dbReference>
<dbReference type="PANTHER" id="PTHR32141">
    <property type="match status" value="1"/>
</dbReference>
<evidence type="ECO:0000259" key="2">
    <source>
        <dbReference type="PROSITE" id="PS50181"/>
    </source>
</evidence>
<dbReference type="InterPro" id="IPR006566">
    <property type="entry name" value="FBD"/>
</dbReference>
<evidence type="ECO:0000313" key="3">
    <source>
        <dbReference type="EnsemblPlants" id="LPERR07G16600.1"/>
    </source>
</evidence>
<dbReference type="Gene3D" id="1.20.1280.50">
    <property type="match status" value="1"/>
</dbReference>
<reference evidence="4" key="2">
    <citation type="submission" date="2013-12" db="EMBL/GenBank/DDBJ databases">
        <authorList>
            <person name="Yu Y."/>
            <person name="Lee S."/>
            <person name="de Baynast K."/>
            <person name="Wissotski M."/>
            <person name="Liu L."/>
            <person name="Talag J."/>
            <person name="Goicoechea J."/>
            <person name="Angelova A."/>
            <person name="Jetty R."/>
            <person name="Kudrna D."/>
            <person name="Golser W."/>
            <person name="Rivera L."/>
            <person name="Zhang J."/>
            <person name="Wing R."/>
        </authorList>
    </citation>
    <scope>NUCLEOTIDE SEQUENCE</scope>
</reference>
<dbReference type="Gramene" id="LPERR07G16600.1">
    <property type="protein sequence ID" value="LPERR07G16600.1"/>
    <property type="gene ID" value="LPERR07G16600"/>
</dbReference>
<dbReference type="eggNOG" id="ENOG502SYQR">
    <property type="taxonomic scope" value="Eukaryota"/>
</dbReference>
<dbReference type="AlphaFoldDB" id="A0A0D9X0J1"/>
<dbReference type="Pfam" id="PF08387">
    <property type="entry name" value="FBD"/>
    <property type="match status" value="1"/>
</dbReference>
<dbReference type="STRING" id="77586.A0A0D9X0J1"/>
<dbReference type="Pfam" id="PF24758">
    <property type="entry name" value="LRR_At5g56370"/>
    <property type="match status" value="1"/>
</dbReference>
<dbReference type="PROSITE" id="PS50181">
    <property type="entry name" value="FBOX"/>
    <property type="match status" value="1"/>
</dbReference>
<proteinExistence type="predicted"/>
<sequence>MAGYWEYDSQEASSALVFVKVCIMRRRLETPPPTPTPSDSGSFQDGDTAGGCSDSELSAVSSAAVSDVGSDGVDLAAAPSPVASGDYNSSNAPSAASFAGLKTTNPTSPASGDSVDRISWLPDSLLSDIVSRLSLKEAARTAVLSTRWRAVKDNQHIFWRLHPGAPAAYRVFRQKEVGDLVLIQNPLPFGFELPSEIFSCSGLGRLYLGFCQLPAMTTVSGPPVFKCLKELCLIQCIISDADLNTLFQHAPCLETLGLVLSKEHLSRPDLATQQVKIPCTLRLAVFWMCCLKEVKVDNAPRLEKLMLHNSLPDQQGATTVSIISAPMLKVLGFLDLDQHELVINNHRIEVGLVWSAEATIPTLKILAVKINLAVEREVRLLAVLLRCFPNLETLHIMSMSTCPVSSADVQIWESEASIECARFKLQTLVIHGFTGEDCEFQLVRYLSKEGMALSTIGVVCEAGVFEKQWRLASSGHTSSCVLVLPMSAAMSFRSTIDIAVWDQPPFLTMVLHDNQGRPGLEYLPTILEELGRKAEDDAEDGISMYNASHTWCFQSAMDLDVVDPFVKLMGRIA</sequence>
<dbReference type="Pfam" id="PF00646">
    <property type="entry name" value="F-box"/>
    <property type="match status" value="1"/>
</dbReference>
<dbReference type="HOGENOM" id="CLU_476000_0_0_1"/>
<reference evidence="3 4" key="1">
    <citation type="submission" date="2012-08" db="EMBL/GenBank/DDBJ databases">
        <title>Oryza genome evolution.</title>
        <authorList>
            <person name="Wing R.A."/>
        </authorList>
    </citation>
    <scope>NUCLEOTIDE SEQUENCE</scope>
</reference>
<evidence type="ECO:0000256" key="1">
    <source>
        <dbReference type="SAM" id="MobiDB-lite"/>
    </source>
</evidence>
<dbReference type="SUPFAM" id="SSF81383">
    <property type="entry name" value="F-box domain"/>
    <property type="match status" value="1"/>
</dbReference>
<organism evidence="3 4">
    <name type="scientific">Leersia perrieri</name>
    <dbReference type="NCBI Taxonomy" id="77586"/>
    <lineage>
        <taxon>Eukaryota</taxon>
        <taxon>Viridiplantae</taxon>
        <taxon>Streptophyta</taxon>
        <taxon>Embryophyta</taxon>
        <taxon>Tracheophyta</taxon>
        <taxon>Spermatophyta</taxon>
        <taxon>Magnoliopsida</taxon>
        <taxon>Liliopsida</taxon>
        <taxon>Poales</taxon>
        <taxon>Poaceae</taxon>
        <taxon>BOP clade</taxon>
        <taxon>Oryzoideae</taxon>
        <taxon>Oryzeae</taxon>
        <taxon>Oryzinae</taxon>
        <taxon>Leersia</taxon>
    </lineage>
</organism>
<name>A0A0D9X0J1_9ORYZ</name>
<feature type="region of interest" description="Disordered" evidence="1">
    <location>
        <begin position="29"/>
        <end position="56"/>
    </location>
</feature>
<protein>
    <recommendedName>
        <fullName evidence="2">F-box domain-containing protein</fullName>
    </recommendedName>
</protein>
<reference evidence="3" key="3">
    <citation type="submission" date="2015-04" db="UniProtKB">
        <authorList>
            <consortium name="EnsemblPlants"/>
        </authorList>
    </citation>
    <scope>IDENTIFICATION</scope>
</reference>
<keyword evidence="4" id="KW-1185">Reference proteome</keyword>
<dbReference type="InterPro" id="IPR032675">
    <property type="entry name" value="LRR_dom_sf"/>
</dbReference>
<dbReference type="InterPro" id="IPR001810">
    <property type="entry name" value="F-box_dom"/>
</dbReference>
<dbReference type="Proteomes" id="UP000032180">
    <property type="component" value="Chromosome 7"/>
</dbReference>
<dbReference type="SUPFAM" id="SSF52047">
    <property type="entry name" value="RNI-like"/>
    <property type="match status" value="1"/>
</dbReference>
<dbReference type="InterPro" id="IPR036047">
    <property type="entry name" value="F-box-like_dom_sf"/>
</dbReference>
<dbReference type="Gene3D" id="3.80.10.10">
    <property type="entry name" value="Ribonuclease Inhibitor"/>
    <property type="match status" value="1"/>
</dbReference>
<dbReference type="SMART" id="SM00256">
    <property type="entry name" value="FBOX"/>
    <property type="match status" value="1"/>
</dbReference>